<dbReference type="Gene3D" id="1.10.10.10">
    <property type="entry name" value="Winged helix-like DNA-binding domain superfamily/Winged helix DNA-binding domain"/>
    <property type="match status" value="1"/>
</dbReference>
<dbReference type="InterPro" id="IPR036388">
    <property type="entry name" value="WH-like_DNA-bd_sf"/>
</dbReference>
<dbReference type="SUPFAM" id="SSF88946">
    <property type="entry name" value="Sigma2 domain of RNA polymerase sigma factors"/>
    <property type="match status" value="1"/>
</dbReference>
<evidence type="ECO:0000256" key="4">
    <source>
        <dbReference type="ARBA" id="ARBA00023163"/>
    </source>
</evidence>
<dbReference type="Proteomes" id="UP000257323">
    <property type="component" value="Unassembled WGS sequence"/>
</dbReference>
<evidence type="ECO:0000256" key="2">
    <source>
        <dbReference type="ARBA" id="ARBA00023015"/>
    </source>
</evidence>
<dbReference type="InterPro" id="IPR013324">
    <property type="entry name" value="RNA_pol_sigma_r3/r4-like"/>
</dbReference>
<evidence type="ECO:0000313" key="6">
    <source>
        <dbReference type="EMBL" id="RFT16162.1"/>
    </source>
</evidence>
<comment type="similarity">
    <text evidence="1">Belongs to the sigma-70 factor family. ECF subfamily.</text>
</comment>
<proteinExistence type="inferred from homology"/>
<organism evidence="6 7">
    <name type="scientific">Candidatus Saccharicenans subterraneus</name>
    <dbReference type="NCBI Taxonomy" id="2508984"/>
    <lineage>
        <taxon>Bacteria</taxon>
        <taxon>Candidatus Aminicenantota</taxon>
        <taxon>Candidatus Aminicenantia</taxon>
        <taxon>Candidatus Aminicenantales</taxon>
        <taxon>Candidatus Saccharicenantaceae</taxon>
        <taxon>Candidatus Saccharicenans</taxon>
    </lineage>
</organism>
<sequence length="180" mass="21156">MLSRQRKEREFQKILDDFSVFIRSLVLRYRLDRLGLDADDLVQEIRLRLWKIIDDEKNIHNPASYIKKVVESAVIDQIRKIRREEEVVISEKQKLISELEPRASHYADPPGSIKDYLLKAADNLMDSRKTVVKLYLLNMSLPEISAYLNYSPAKTRNLLYRGLADLKAILRKMGFNHEKI</sequence>
<dbReference type="InterPro" id="IPR013325">
    <property type="entry name" value="RNA_pol_sigma_r2"/>
</dbReference>
<dbReference type="InterPro" id="IPR014284">
    <property type="entry name" value="RNA_pol_sigma-70_dom"/>
</dbReference>
<keyword evidence="4" id="KW-0804">Transcription</keyword>
<dbReference type="PANTHER" id="PTHR43133">
    <property type="entry name" value="RNA POLYMERASE ECF-TYPE SIGMA FACTO"/>
    <property type="match status" value="1"/>
</dbReference>
<dbReference type="EMBL" id="QUAH01000004">
    <property type="protein sequence ID" value="RFT16162.1"/>
    <property type="molecule type" value="Genomic_DNA"/>
</dbReference>
<dbReference type="PANTHER" id="PTHR43133:SF62">
    <property type="entry name" value="RNA POLYMERASE SIGMA FACTOR SIGZ"/>
    <property type="match status" value="1"/>
</dbReference>
<gene>
    <name evidence="6" type="ORF">OP8BY_1766</name>
</gene>
<dbReference type="NCBIfam" id="TIGR02937">
    <property type="entry name" value="sigma70-ECF"/>
    <property type="match status" value="1"/>
</dbReference>
<evidence type="ECO:0000256" key="1">
    <source>
        <dbReference type="ARBA" id="ARBA00010641"/>
    </source>
</evidence>
<dbReference type="Gene3D" id="1.10.1740.10">
    <property type="match status" value="1"/>
</dbReference>
<evidence type="ECO:0000256" key="3">
    <source>
        <dbReference type="ARBA" id="ARBA00023082"/>
    </source>
</evidence>
<dbReference type="GO" id="GO:0006352">
    <property type="term" value="P:DNA-templated transcription initiation"/>
    <property type="evidence" value="ECO:0007669"/>
    <property type="project" value="InterPro"/>
</dbReference>
<dbReference type="GO" id="GO:0016987">
    <property type="term" value="F:sigma factor activity"/>
    <property type="evidence" value="ECO:0007669"/>
    <property type="project" value="UniProtKB-KW"/>
</dbReference>
<evidence type="ECO:0000259" key="5">
    <source>
        <dbReference type="Pfam" id="PF04542"/>
    </source>
</evidence>
<keyword evidence="2" id="KW-0805">Transcription regulation</keyword>
<protein>
    <recommendedName>
        <fullName evidence="5">RNA polymerase sigma-70 region 2 domain-containing protein</fullName>
    </recommendedName>
</protein>
<comment type="caution">
    <text evidence="6">The sequence shown here is derived from an EMBL/GenBank/DDBJ whole genome shotgun (WGS) entry which is preliminary data.</text>
</comment>
<accession>A0A3E2BNE0</accession>
<dbReference type="SUPFAM" id="SSF88659">
    <property type="entry name" value="Sigma3 and sigma4 domains of RNA polymerase sigma factors"/>
    <property type="match status" value="1"/>
</dbReference>
<name>A0A3E2BNE0_9BACT</name>
<evidence type="ECO:0000313" key="7">
    <source>
        <dbReference type="Proteomes" id="UP000257323"/>
    </source>
</evidence>
<dbReference type="Pfam" id="PF04542">
    <property type="entry name" value="Sigma70_r2"/>
    <property type="match status" value="1"/>
</dbReference>
<keyword evidence="3" id="KW-0731">Sigma factor</keyword>
<dbReference type="AlphaFoldDB" id="A0A3E2BNE0"/>
<dbReference type="InterPro" id="IPR007627">
    <property type="entry name" value="RNA_pol_sigma70_r2"/>
</dbReference>
<dbReference type="InterPro" id="IPR039425">
    <property type="entry name" value="RNA_pol_sigma-70-like"/>
</dbReference>
<feature type="domain" description="RNA polymerase sigma-70 region 2" evidence="5">
    <location>
        <begin position="21"/>
        <end position="83"/>
    </location>
</feature>
<reference evidence="6 7" key="1">
    <citation type="submission" date="2018-08" db="EMBL/GenBank/DDBJ databases">
        <title>Genome analysis of the thermophilic bacterium of the candidate phylum Aminicenantes from deep subsurface aquifer revealed its physiology and ecological role.</title>
        <authorList>
            <person name="Kadnikov V.V."/>
            <person name="Mardanov A.V."/>
            <person name="Beletsky A.V."/>
            <person name="Karnachuk O.V."/>
            <person name="Ravin N.V."/>
        </authorList>
    </citation>
    <scope>NUCLEOTIDE SEQUENCE [LARGE SCALE GENOMIC DNA]</scope>
    <source>
        <strain evidence="6">BY38</strain>
    </source>
</reference>